<proteinExistence type="predicted"/>
<evidence type="ECO:0000313" key="2">
    <source>
        <dbReference type="Proteomes" id="UP000799423"/>
    </source>
</evidence>
<protein>
    <submittedName>
        <fullName evidence="1">Uncharacterized protein</fullName>
    </submittedName>
</protein>
<accession>A0A6A7AVI0</accession>
<dbReference type="Proteomes" id="UP000799423">
    <property type="component" value="Unassembled WGS sequence"/>
</dbReference>
<gene>
    <name evidence="1" type="ORF">T440DRAFT_248426</name>
</gene>
<organism evidence="1 2">
    <name type="scientific">Plenodomus tracheiphilus IPT5</name>
    <dbReference type="NCBI Taxonomy" id="1408161"/>
    <lineage>
        <taxon>Eukaryota</taxon>
        <taxon>Fungi</taxon>
        <taxon>Dikarya</taxon>
        <taxon>Ascomycota</taxon>
        <taxon>Pezizomycotina</taxon>
        <taxon>Dothideomycetes</taxon>
        <taxon>Pleosporomycetidae</taxon>
        <taxon>Pleosporales</taxon>
        <taxon>Pleosporineae</taxon>
        <taxon>Leptosphaeriaceae</taxon>
        <taxon>Plenodomus</taxon>
    </lineage>
</organism>
<keyword evidence="2" id="KW-1185">Reference proteome</keyword>
<dbReference type="EMBL" id="MU006338">
    <property type="protein sequence ID" value="KAF2846128.1"/>
    <property type="molecule type" value="Genomic_DNA"/>
</dbReference>
<dbReference type="AlphaFoldDB" id="A0A6A7AVI0"/>
<name>A0A6A7AVI0_9PLEO</name>
<evidence type="ECO:0000313" key="1">
    <source>
        <dbReference type="EMBL" id="KAF2846128.1"/>
    </source>
</evidence>
<sequence length="162" mass="18152">MIHLDPCGYALIRPFCAIAHCCLQSGSCIFTAQRPRSQCEGASCPSAAQSRKCPESKTRRILVNRQEHQQNNADRSISYCAHFRLCRNACQTGTDEASDQERLHVRACGGRTRQSMLKSSDETAPRSHGAGRHLKHIDQIATWHWSTTRSQSRKCITAMVHS</sequence>
<reference evidence="1" key="1">
    <citation type="submission" date="2020-01" db="EMBL/GenBank/DDBJ databases">
        <authorList>
            <consortium name="DOE Joint Genome Institute"/>
            <person name="Haridas S."/>
            <person name="Albert R."/>
            <person name="Binder M."/>
            <person name="Bloem J."/>
            <person name="Labutti K."/>
            <person name="Salamov A."/>
            <person name="Andreopoulos B."/>
            <person name="Baker S.E."/>
            <person name="Barry K."/>
            <person name="Bills G."/>
            <person name="Bluhm B.H."/>
            <person name="Cannon C."/>
            <person name="Castanera R."/>
            <person name="Culley D.E."/>
            <person name="Daum C."/>
            <person name="Ezra D."/>
            <person name="Gonzalez J.B."/>
            <person name="Henrissat B."/>
            <person name="Kuo A."/>
            <person name="Liang C."/>
            <person name="Lipzen A."/>
            <person name="Lutzoni F."/>
            <person name="Magnuson J."/>
            <person name="Mondo S."/>
            <person name="Nolan M."/>
            <person name="Ohm R."/>
            <person name="Pangilinan J."/>
            <person name="Park H.-J."/>
            <person name="Ramirez L."/>
            <person name="Alfaro M."/>
            <person name="Sun H."/>
            <person name="Tritt A."/>
            <person name="Yoshinaga Y."/>
            <person name="Zwiers L.-H."/>
            <person name="Turgeon B.G."/>
            <person name="Goodwin S.B."/>
            <person name="Spatafora J.W."/>
            <person name="Crous P.W."/>
            <person name="Grigoriev I.V."/>
        </authorList>
    </citation>
    <scope>NUCLEOTIDE SEQUENCE</scope>
    <source>
        <strain evidence="1">IPT5</strain>
    </source>
</reference>